<dbReference type="EMBL" id="CP011058">
    <property type="protein sequence ID" value="AJY74551.1"/>
    <property type="molecule type" value="Genomic_DNA"/>
</dbReference>
<feature type="region of interest" description="Disordered" evidence="1">
    <location>
        <begin position="1"/>
        <end position="20"/>
    </location>
</feature>
<gene>
    <name evidence="4" type="ORF">VN24_08155</name>
</gene>
<accession>A0A0D5NGZ0</accession>
<evidence type="ECO:0000259" key="3">
    <source>
        <dbReference type="Pfam" id="PF01551"/>
    </source>
</evidence>
<keyword evidence="2" id="KW-1133">Transmembrane helix</keyword>
<dbReference type="Gene3D" id="2.70.70.10">
    <property type="entry name" value="Glucose Permease (Domain IIA)"/>
    <property type="match status" value="1"/>
</dbReference>
<feature type="domain" description="M23ase beta-sheet core" evidence="3">
    <location>
        <begin position="140"/>
        <end position="237"/>
    </location>
</feature>
<proteinExistence type="predicted"/>
<feature type="region of interest" description="Disordered" evidence="1">
    <location>
        <begin position="64"/>
        <end position="95"/>
    </location>
</feature>
<dbReference type="Proteomes" id="UP000032633">
    <property type="component" value="Chromosome"/>
</dbReference>
<evidence type="ECO:0000256" key="1">
    <source>
        <dbReference type="SAM" id="MobiDB-lite"/>
    </source>
</evidence>
<dbReference type="PATRIC" id="fig|1126833.4.peg.1797"/>
<dbReference type="RefSeq" id="WP_045669984.1">
    <property type="nucleotide sequence ID" value="NZ_CP011058.1"/>
</dbReference>
<dbReference type="AlphaFoldDB" id="A0A0D5NGZ0"/>
<keyword evidence="5" id="KW-1185">Reference proteome</keyword>
<protein>
    <recommendedName>
        <fullName evidence="3">M23ase beta-sheet core domain-containing protein</fullName>
    </recommendedName>
</protein>
<dbReference type="GO" id="GO:0004222">
    <property type="term" value="F:metalloendopeptidase activity"/>
    <property type="evidence" value="ECO:0007669"/>
    <property type="project" value="TreeGrafter"/>
</dbReference>
<reference evidence="4 5" key="1">
    <citation type="journal article" date="2015" name="J. Biotechnol.">
        <title>Complete genome sequence of Paenibacillus beijingensis 7188(T) (=DSM 24997(T)), a novel rhizobacterium from jujube garden soil.</title>
        <authorList>
            <person name="Kwak Y."/>
            <person name="Shin J.H."/>
        </authorList>
    </citation>
    <scope>NUCLEOTIDE SEQUENCE [LARGE SCALE GENOMIC DNA]</scope>
    <source>
        <strain evidence="4 5">DSM 24997</strain>
    </source>
</reference>
<dbReference type="Pfam" id="PF01551">
    <property type="entry name" value="Peptidase_M23"/>
    <property type="match status" value="1"/>
</dbReference>
<dbReference type="OrthoDB" id="2050153at2"/>
<dbReference type="SUPFAM" id="SSF51261">
    <property type="entry name" value="Duplicated hybrid motif"/>
    <property type="match status" value="1"/>
</dbReference>
<evidence type="ECO:0000256" key="2">
    <source>
        <dbReference type="SAM" id="Phobius"/>
    </source>
</evidence>
<evidence type="ECO:0000313" key="5">
    <source>
        <dbReference type="Proteomes" id="UP000032633"/>
    </source>
</evidence>
<dbReference type="InterPro" id="IPR050570">
    <property type="entry name" value="Cell_wall_metabolism_enzyme"/>
</dbReference>
<dbReference type="PANTHER" id="PTHR21666">
    <property type="entry name" value="PEPTIDASE-RELATED"/>
    <property type="match status" value="1"/>
</dbReference>
<feature type="compositionally biased region" description="Polar residues" evidence="1">
    <location>
        <begin position="64"/>
        <end position="83"/>
    </location>
</feature>
<feature type="transmembrane region" description="Helical" evidence="2">
    <location>
        <begin position="38"/>
        <end position="58"/>
    </location>
</feature>
<reference evidence="5" key="2">
    <citation type="submission" date="2015-03" db="EMBL/GenBank/DDBJ databases">
        <title>Genome sequence of Paenibacillus beijingensis strain DSM 24997T.</title>
        <authorList>
            <person name="Kwak Y."/>
            <person name="Shin J.-H."/>
        </authorList>
    </citation>
    <scope>NUCLEOTIDE SEQUENCE [LARGE SCALE GENOMIC DNA]</scope>
    <source>
        <strain evidence="5">DSM 24997</strain>
    </source>
</reference>
<dbReference type="STRING" id="1126833.VN24_08155"/>
<dbReference type="PANTHER" id="PTHR21666:SF291">
    <property type="entry name" value="STAGE II SPORULATION PROTEIN Q"/>
    <property type="match status" value="1"/>
</dbReference>
<dbReference type="KEGG" id="pbj:VN24_08155"/>
<dbReference type="HOGENOM" id="CLU_077337_1_0_9"/>
<evidence type="ECO:0000313" key="4">
    <source>
        <dbReference type="EMBL" id="AJY74551.1"/>
    </source>
</evidence>
<dbReference type="InterPro" id="IPR011055">
    <property type="entry name" value="Dup_hybrid_motif"/>
</dbReference>
<keyword evidence="2" id="KW-0812">Transmembrane</keyword>
<keyword evidence="2" id="KW-0472">Membrane</keyword>
<name>A0A0D5NGZ0_9BACL</name>
<organism evidence="4 5">
    <name type="scientific">Paenibacillus beijingensis</name>
    <dbReference type="NCBI Taxonomy" id="1126833"/>
    <lineage>
        <taxon>Bacteria</taxon>
        <taxon>Bacillati</taxon>
        <taxon>Bacillota</taxon>
        <taxon>Bacilli</taxon>
        <taxon>Bacillales</taxon>
        <taxon>Paenibacillaceae</taxon>
        <taxon>Paenibacillus</taxon>
    </lineage>
</organism>
<dbReference type="CDD" id="cd12797">
    <property type="entry name" value="M23_peptidase"/>
    <property type="match status" value="1"/>
</dbReference>
<dbReference type="InterPro" id="IPR016047">
    <property type="entry name" value="M23ase_b-sheet_dom"/>
</dbReference>
<sequence>MNETNQSKQGKEETPKTVLGGRAAVKSSGLKRTLSKKWVSPAVFIAAAAIIVTLMWIYQGADQKTSTTESASPAEVSQGSDTKTGGEKAAEPAATITESLQWPVASFKDMKVLTPFYDASASEEERQAAMVQEGNTFVASTGIDITSPDGLPFDVLASAAGKVTLVDNHPTSGNEVEITSADGLVTVYQSLSDVQVKVGDEVAQGTVIAKSGRSEAGKDLGNHLRYTTLQNGVPVNPSDLIKE</sequence>